<proteinExistence type="predicted"/>
<name>A0A0A9BPT9_ARUDO</name>
<reference evidence="1" key="1">
    <citation type="submission" date="2014-09" db="EMBL/GenBank/DDBJ databases">
        <authorList>
            <person name="Magalhaes I.L.F."/>
            <person name="Oliveira U."/>
            <person name="Santos F.R."/>
            <person name="Vidigal T.H.D.A."/>
            <person name="Brescovit A.D."/>
            <person name="Santos A.J."/>
        </authorList>
    </citation>
    <scope>NUCLEOTIDE SEQUENCE</scope>
    <source>
        <tissue evidence="1">Shoot tissue taken approximately 20 cm above the soil surface</tissue>
    </source>
</reference>
<sequence>MDQCAKSHLVRGA</sequence>
<dbReference type="EMBL" id="GBRH01233747">
    <property type="protein sequence ID" value="JAD64148.1"/>
    <property type="molecule type" value="Transcribed_RNA"/>
</dbReference>
<accession>A0A0A9BPT9</accession>
<reference evidence="1" key="2">
    <citation type="journal article" date="2015" name="Data Brief">
        <title>Shoot transcriptome of the giant reed, Arundo donax.</title>
        <authorList>
            <person name="Barrero R.A."/>
            <person name="Guerrero F.D."/>
            <person name="Moolhuijzen P."/>
            <person name="Goolsby J.A."/>
            <person name="Tidwell J."/>
            <person name="Bellgard S.E."/>
            <person name="Bellgard M.I."/>
        </authorList>
    </citation>
    <scope>NUCLEOTIDE SEQUENCE</scope>
    <source>
        <tissue evidence="1">Shoot tissue taken approximately 20 cm above the soil surface</tissue>
    </source>
</reference>
<protein>
    <submittedName>
        <fullName evidence="1">Uncharacterized protein</fullName>
    </submittedName>
</protein>
<organism evidence="1">
    <name type="scientific">Arundo donax</name>
    <name type="common">Giant reed</name>
    <name type="synonym">Donax arundinaceus</name>
    <dbReference type="NCBI Taxonomy" id="35708"/>
    <lineage>
        <taxon>Eukaryota</taxon>
        <taxon>Viridiplantae</taxon>
        <taxon>Streptophyta</taxon>
        <taxon>Embryophyta</taxon>
        <taxon>Tracheophyta</taxon>
        <taxon>Spermatophyta</taxon>
        <taxon>Magnoliopsida</taxon>
        <taxon>Liliopsida</taxon>
        <taxon>Poales</taxon>
        <taxon>Poaceae</taxon>
        <taxon>PACMAD clade</taxon>
        <taxon>Arundinoideae</taxon>
        <taxon>Arundineae</taxon>
        <taxon>Arundo</taxon>
    </lineage>
</organism>
<evidence type="ECO:0000313" key="1">
    <source>
        <dbReference type="EMBL" id="JAD64148.1"/>
    </source>
</evidence>